<dbReference type="eggNOG" id="COG1324">
    <property type="taxonomic scope" value="Bacteria"/>
</dbReference>
<protein>
    <submittedName>
        <fullName evidence="2">CutA1 divalent ion tolerance protein</fullName>
    </submittedName>
</protein>
<dbReference type="Gene3D" id="3.30.70.120">
    <property type="match status" value="1"/>
</dbReference>
<evidence type="ECO:0000313" key="2">
    <source>
        <dbReference type="EMBL" id="ACT60025.1"/>
    </source>
</evidence>
<dbReference type="KEGG" id="hba:Hbal_2345"/>
<dbReference type="PANTHER" id="PTHR23419">
    <property type="entry name" value="DIVALENT CATION TOLERANCE CUTA-RELATED"/>
    <property type="match status" value="1"/>
</dbReference>
<dbReference type="HOGENOM" id="CLU_098807_3_1_5"/>
<dbReference type="SUPFAM" id="SSF54913">
    <property type="entry name" value="GlnB-like"/>
    <property type="match status" value="1"/>
</dbReference>
<name>C6XMW1_HIRBI</name>
<dbReference type="InterPro" id="IPR011322">
    <property type="entry name" value="N-reg_PII-like_a/b"/>
</dbReference>
<dbReference type="GO" id="GO:0005507">
    <property type="term" value="F:copper ion binding"/>
    <property type="evidence" value="ECO:0007669"/>
    <property type="project" value="TreeGrafter"/>
</dbReference>
<proteinExistence type="inferred from homology"/>
<dbReference type="PANTHER" id="PTHR23419:SF8">
    <property type="entry name" value="FI09726P"/>
    <property type="match status" value="1"/>
</dbReference>
<dbReference type="InterPro" id="IPR015867">
    <property type="entry name" value="N-reg_PII/ATP_PRibTrfase_C"/>
</dbReference>
<accession>C6XMW1</accession>
<dbReference type="STRING" id="582402.Hbal_2345"/>
<dbReference type="InterPro" id="IPR004323">
    <property type="entry name" value="Ion_tolerance_CutA"/>
</dbReference>
<keyword evidence="3" id="KW-1185">Reference proteome</keyword>
<sequence length="121" mass="13733">MYSLSRVILELILISMTSIILIRINCPDDKCAAAIGETLVLKKLAACINIDGPVEAIYMWEDELEREEEWVLWVKAPHENYSKIEAEVIDLHPHEIPAILALPCIESNARYADWLNTNAKS</sequence>
<evidence type="ECO:0000313" key="3">
    <source>
        <dbReference type="Proteomes" id="UP000002745"/>
    </source>
</evidence>
<gene>
    <name evidence="2" type="ordered locus">Hbal_2345</name>
</gene>
<comment type="similarity">
    <text evidence="1">Belongs to the CutA family.</text>
</comment>
<dbReference type="Proteomes" id="UP000002745">
    <property type="component" value="Chromosome"/>
</dbReference>
<evidence type="ECO:0000256" key="1">
    <source>
        <dbReference type="ARBA" id="ARBA00010169"/>
    </source>
</evidence>
<dbReference type="Pfam" id="PF03091">
    <property type="entry name" value="CutA1"/>
    <property type="match status" value="1"/>
</dbReference>
<organism evidence="2 3">
    <name type="scientific">Hirschia baltica (strain ATCC 49814 / DSM 5838 / IFAM 1418)</name>
    <dbReference type="NCBI Taxonomy" id="582402"/>
    <lineage>
        <taxon>Bacteria</taxon>
        <taxon>Pseudomonadati</taxon>
        <taxon>Pseudomonadota</taxon>
        <taxon>Alphaproteobacteria</taxon>
        <taxon>Hyphomonadales</taxon>
        <taxon>Hyphomonadaceae</taxon>
        <taxon>Hirschia</taxon>
    </lineage>
</organism>
<dbReference type="EMBL" id="CP001678">
    <property type="protein sequence ID" value="ACT60025.1"/>
    <property type="molecule type" value="Genomic_DNA"/>
</dbReference>
<dbReference type="GO" id="GO:0010038">
    <property type="term" value="P:response to metal ion"/>
    <property type="evidence" value="ECO:0007669"/>
    <property type="project" value="InterPro"/>
</dbReference>
<reference evidence="3" key="1">
    <citation type="journal article" date="2011" name="J. Bacteriol.">
        <title>Genome sequences of eight morphologically diverse alphaproteobacteria.</title>
        <authorList>
            <consortium name="US DOE Joint Genome Institute"/>
            <person name="Brown P.J."/>
            <person name="Kysela D.T."/>
            <person name="Buechlein A."/>
            <person name="Hemmerich C."/>
            <person name="Brun Y.V."/>
        </authorList>
    </citation>
    <scope>NUCLEOTIDE SEQUENCE [LARGE SCALE GENOMIC DNA]</scope>
    <source>
        <strain evidence="3">ATCC 49814 / DSM 5838 / IFAM 1418</strain>
    </source>
</reference>
<dbReference type="AlphaFoldDB" id="C6XMW1"/>